<proteinExistence type="predicted"/>
<keyword evidence="2" id="KW-1185">Reference proteome</keyword>
<accession>A0A3G6LWD2</accession>
<protein>
    <submittedName>
        <fullName evidence="1">Helix-turn-helix domain-containing protein</fullName>
    </submittedName>
</protein>
<gene>
    <name evidence="1" type="ORF">EG346_04885</name>
</gene>
<dbReference type="OrthoDB" id="1260127at2"/>
<dbReference type="Proteomes" id="UP000273270">
    <property type="component" value="Chromosome"/>
</dbReference>
<sequence>MMPDFKMIYTDIITEKFPEKMDSPVIRNKLDALHTAVDVLKFNILIFGEPEYTVLSKSQKLRSYDEPSILEILDYQSKNKLTNTETGNHFKISRNTIARWKTLFKS</sequence>
<reference evidence="2" key="1">
    <citation type="submission" date="2018-11" db="EMBL/GenBank/DDBJ databases">
        <title>Proposal to divide the Flavobacteriaceae and reorganize its genera based on Amino Acid Identity values calculated from whole genome sequences.</title>
        <authorList>
            <person name="Nicholson A.C."/>
            <person name="Gulvik C.A."/>
            <person name="Whitney A.M."/>
            <person name="Humrighouse B.W."/>
            <person name="Bell M."/>
            <person name="Holmes B."/>
            <person name="Steigerwalt A.G."/>
            <person name="Villarma A."/>
            <person name="Sheth M."/>
            <person name="Batra D."/>
            <person name="Pryor J."/>
            <person name="Bernardet J.-F."/>
            <person name="Hugo C."/>
            <person name="Kampfer P."/>
            <person name="Newman J."/>
            <person name="McQuiston J.R."/>
        </authorList>
    </citation>
    <scope>NUCLEOTIDE SEQUENCE [LARGE SCALE GENOMIC DNA]</scope>
    <source>
        <strain evidence="2">G0188</strain>
    </source>
</reference>
<dbReference type="EMBL" id="CP033920">
    <property type="protein sequence ID" value="AZA47562.1"/>
    <property type="molecule type" value="Genomic_DNA"/>
</dbReference>
<name>A0A3G6LWD2_CHRCU</name>
<organism evidence="1 2">
    <name type="scientific">Chryseobacterium carnipullorum</name>
    <dbReference type="NCBI Taxonomy" id="1124835"/>
    <lineage>
        <taxon>Bacteria</taxon>
        <taxon>Pseudomonadati</taxon>
        <taxon>Bacteroidota</taxon>
        <taxon>Flavobacteriia</taxon>
        <taxon>Flavobacteriales</taxon>
        <taxon>Weeksellaceae</taxon>
        <taxon>Chryseobacterium group</taxon>
        <taxon>Chryseobacterium</taxon>
    </lineage>
</organism>
<dbReference type="AlphaFoldDB" id="A0A3G6LWD2"/>
<evidence type="ECO:0000313" key="2">
    <source>
        <dbReference type="Proteomes" id="UP000273270"/>
    </source>
</evidence>
<dbReference type="KEGG" id="ccau:EG346_04885"/>
<evidence type="ECO:0000313" key="1">
    <source>
        <dbReference type="EMBL" id="AZA47562.1"/>
    </source>
</evidence>